<gene>
    <name evidence="2" type="ORF">PILCRDRAFT_822571</name>
</gene>
<keyword evidence="3" id="KW-1185">Reference proteome</keyword>
<name>A0A0C3B2M5_PILCF</name>
<dbReference type="InParanoid" id="A0A0C3B2M5"/>
<accession>A0A0C3B2M5</accession>
<dbReference type="AlphaFoldDB" id="A0A0C3B2M5"/>
<evidence type="ECO:0000313" key="3">
    <source>
        <dbReference type="Proteomes" id="UP000054166"/>
    </source>
</evidence>
<organism evidence="2 3">
    <name type="scientific">Piloderma croceum (strain F 1598)</name>
    <dbReference type="NCBI Taxonomy" id="765440"/>
    <lineage>
        <taxon>Eukaryota</taxon>
        <taxon>Fungi</taxon>
        <taxon>Dikarya</taxon>
        <taxon>Basidiomycota</taxon>
        <taxon>Agaricomycotina</taxon>
        <taxon>Agaricomycetes</taxon>
        <taxon>Agaricomycetidae</taxon>
        <taxon>Atheliales</taxon>
        <taxon>Atheliaceae</taxon>
        <taxon>Piloderma</taxon>
    </lineage>
</organism>
<reference evidence="2 3" key="1">
    <citation type="submission" date="2014-04" db="EMBL/GenBank/DDBJ databases">
        <authorList>
            <consortium name="DOE Joint Genome Institute"/>
            <person name="Kuo A."/>
            <person name="Tarkka M."/>
            <person name="Buscot F."/>
            <person name="Kohler A."/>
            <person name="Nagy L.G."/>
            <person name="Floudas D."/>
            <person name="Copeland A."/>
            <person name="Barry K.W."/>
            <person name="Cichocki N."/>
            <person name="Veneault-Fourrey C."/>
            <person name="LaButti K."/>
            <person name="Lindquist E.A."/>
            <person name="Lipzen A."/>
            <person name="Lundell T."/>
            <person name="Morin E."/>
            <person name="Murat C."/>
            <person name="Sun H."/>
            <person name="Tunlid A."/>
            <person name="Henrissat B."/>
            <person name="Grigoriev I.V."/>
            <person name="Hibbett D.S."/>
            <person name="Martin F."/>
            <person name="Nordberg H.P."/>
            <person name="Cantor M.N."/>
            <person name="Hua S.X."/>
        </authorList>
    </citation>
    <scope>NUCLEOTIDE SEQUENCE [LARGE SCALE GENOMIC DNA]</scope>
    <source>
        <strain evidence="2 3">F 1598</strain>
    </source>
</reference>
<dbReference type="EMBL" id="KN833004">
    <property type="protein sequence ID" value="KIM80463.1"/>
    <property type="molecule type" value="Genomic_DNA"/>
</dbReference>
<feature type="region of interest" description="Disordered" evidence="1">
    <location>
        <begin position="29"/>
        <end position="55"/>
    </location>
</feature>
<dbReference type="HOGENOM" id="CLU_3033203_0_0_1"/>
<evidence type="ECO:0000256" key="1">
    <source>
        <dbReference type="SAM" id="MobiDB-lite"/>
    </source>
</evidence>
<proteinExistence type="predicted"/>
<evidence type="ECO:0000313" key="2">
    <source>
        <dbReference type="EMBL" id="KIM80463.1"/>
    </source>
</evidence>
<reference evidence="3" key="2">
    <citation type="submission" date="2015-01" db="EMBL/GenBank/DDBJ databases">
        <title>Evolutionary Origins and Diversification of the Mycorrhizal Mutualists.</title>
        <authorList>
            <consortium name="DOE Joint Genome Institute"/>
            <consortium name="Mycorrhizal Genomics Consortium"/>
            <person name="Kohler A."/>
            <person name="Kuo A."/>
            <person name="Nagy L.G."/>
            <person name="Floudas D."/>
            <person name="Copeland A."/>
            <person name="Barry K.W."/>
            <person name="Cichocki N."/>
            <person name="Veneault-Fourrey C."/>
            <person name="LaButti K."/>
            <person name="Lindquist E.A."/>
            <person name="Lipzen A."/>
            <person name="Lundell T."/>
            <person name="Morin E."/>
            <person name="Murat C."/>
            <person name="Riley R."/>
            <person name="Ohm R."/>
            <person name="Sun H."/>
            <person name="Tunlid A."/>
            <person name="Henrissat B."/>
            <person name="Grigoriev I.V."/>
            <person name="Hibbett D.S."/>
            <person name="Martin F."/>
        </authorList>
    </citation>
    <scope>NUCLEOTIDE SEQUENCE [LARGE SCALE GENOMIC DNA]</scope>
    <source>
        <strain evidence="3">F 1598</strain>
    </source>
</reference>
<protein>
    <submittedName>
        <fullName evidence="2">Uncharacterized protein</fullName>
    </submittedName>
</protein>
<sequence>MCHPPPGTILPSLTADLEIVAAFFGSGSSASGAADLIGESPLSRLPTKESPYQIG</sequence>
<dbReference type="Proteomes" id="UP000054166">
    <property type="component" value="Unassembled WGS sequence"/>
</dbReference>